<evidence type="ECO:0000313" key="2">
    <source>
        <dbReference type="Proteomes" id="UP001055712"/>
    </source>
</evidence>
<dbReference type="EMBL" id="SIDB01000005">
    <property type="protein sequence ID" value="KAI3432599.1"/>
    <property type="molecule type" value="Genomic_DNA"/>
</dbReference>
<dbReference type="Proteomes" id="UP001055712">
    <property type="component" value="Unassembled WGS sequence"/>
</dbReference>
<dbReference type="PANTHER" id="PTHR47661:SF3">
    <property type="entry name" value="PROTEIN CONTAINING PDZ DOMAIN, A K-BOX DOMAIN, AND A TPR REGION"/>
    <property type="match status" value="1"/>
</dbReference>
<reference evidence="1" key="2">
    <citation type="submission" date="2020-11" db="EMBL/GenBank/DDBJ databases">
        <authorList>
            <person name="Cecchin M."/>
            <person name="Marcolungo L."/>
            <person name="Rossato M."/>
            <person name="Girolomoni L."/>
            <person name="Cosentino E."/>
            <person name="Cuine S."/>
            <person name="Li-Beisson Y."/>
            <person name="Delledonne M."/>
            <person name="Ballottari M."/>
        </authorList>
    </citation>
    <scope>NUCLEOTIDE SEQUENCE</scope>
    <source>
        <strain evidence="1">211/11P</strain>
        <tissue evidence="1">Whole cell</tissue>
    </source>
</reference>
<accession>A0A9D4TRE5</accession>
<dbReference type="NCBIfam" id="NF047558">
    <property type="entry name" value="TPR_END_plus"/>
    <property type="match status" value="1"/>
</dbReference>
<dbReference type="AlphaFoldDB" id="A0A9D4TRE5"/>
<dbReference type="PANTHER" id="PTHR47661">
    <property type="entry name" value="PHOSPHOGLUCAN PHOSPHATASE LSF1, CHLOROPLASTIC"/>
    <property type="match status" value="1"/>
</dbReference>
<evidence type="ECO:0008006" key="3">
    <source>
        <dbReference type="Google" id="ProtNLM"/>
    </source>
</evidence>
<reference evidence="1" key="1">
    <citation type="journal article" date="2019" name="Plant J.">
        <title>Chlorella vulgaris genome assembly and annotation reveals the molecular basis for metabolic acclimation to high light conditions.</title>
        <authorList>
            <person name="Cecchin M."/>
            <person name="Marcolungo L."/>
            <person name="Rossato M."/>
            <person name="Girolomoni L."/>
            <person name="Cosentino E."/>
            <person name="Cuine S."/>
            <person name="Li-Beisson Y."/>
            <person name="Delledonne M."/>
            <person name="Ballottari M."/>
        </authorList>
    </citation>
    <scope>NUCLEOTIDE SEQUENCE</scope>
    <source>
        <strain evidence="1">211/11P</strain>
    </source>
</reference>
<organism evidence="1 2">
    <name type="scientific">Chlorella vulgaris</name>
    <name type="common">Green alga</name>
    <dbReference type="NCBI Taxonomy" id="3077"/>
    <lineage>
        <taxon>Eukaryota</taxon>
        <taxon>Viridiplantae</taxon>
        <taxon>Chlorophyta</taxon>
        <taxon>core chlorophytes</taxon>
        <taxon>Trebouxiophyceae</taxon>
        <taxon>Chlorellales</taxon>
        <taxon>Chlorellaceae</taxon>
        <taxon>Chlorella clade</taxon>
        <taxon>Chlorella</taxon>
    </lineage>
</organism>
<dbReference type="InterPro" id="IPR011990">
    <property type="entry name" value="TPR-like_helical_dom_sf"/>
</dbReference>
<dbReference type="OrthoDB" id="439127at2759"/>
<evidence type="ECO:0000313" key="1">
    <source>
        <dbReference type="EMBL" id="KAI3432599.1"/>
    </source>
</evidence>
<comment type="caution">
    <text evidence="1">The sequence shown here is derived from an EMBL/GenBank/DDBJ whole genome shotgun (WGS) entry which is preliminary data.</text>
</comment>
<protein>
    <recommendedName>
        <fullName evidence="3">PDZ domain-containing protein</fullName>
    </recommendedName>
</protein>
<name>A0A9D4TRE5_CHLVU</name>
<gene>
    <name evidence="1" type="ORF">D9Q98_004147</name>
</gene>
<dbReference type="SUPFAM" id="SSF48452">
    <property type="entry name" value="TPR-like"/>
    <property type="match status" value="1"/>
</dbReference>
<keyword evidence="2" id="KW-1185">Reference proteome</keyword>
<proteinExistence type="predicted"/>
<dbReference type="Gene3D" id="1.25.40.10">
    <property type="entry name" value="Tetratricopeptide repeat domain"/>
    <property type="match status" value="1"/>
</dbReference>
<sequence length="332" mass="36684">MMQVTSTRAGGTACWQPLKHTHRASHAAVPAPRLHISGADPLAAVRRAAGRVRAGAAAQVQAQAQVEAKEEYYEVYLSKPLGVKFARGNDGGAYVSRTDPKLGNTEASIQAGDKVVKVSASFGGDVWDAINFGQVIYAIKTRNGDVYLQLKRNFGDMSALQEVELSESELMFKGERSGGNYGAGTKEMQERNYIARKEAERQRREMFDDALVKFKKGVVEEALIDFENVLSLEPKNYLGDDFSRVTQIYRITQYNIACCYSMLDQADSGLEALNAALASGFEDYDKVRKDPNLANVRKSPNFTKVLNRYDEPIINEGAIKALKSLFSFGKKE</sequence>